<dbReference type="KEGG" id="vg:19484914"/>
<dbReference type="EMBL" id="KJ025957">
    <property type="protein sequence ID" value="AHY25276.1"/>
    <property type="molecule type" value="Genomic_DNA"/>
</dbReference>
<dbReference type="GeneID" id="19484914"/>
<keyword evidence="2" id="KW-1185">Reference proteome</keyword>
<protein>
    <submittedName>
        <fullName evidence="1">Uncharacterized protein</fullName>
    </submittedName>
</protein>
<dbReference type="RefSeq" id="YP_009030072.1">
    <property type="nucleotide sequence ID" value="NC_024121.1"/>
</dbReference>
<gene>
    <name evidence="1" type="ORF">PS2_025</name>
</gene>
<proteinExistence type="predicted"/>
<organism evidence="1 2">
    <name type="scientific">Serratia phage PS2</name>
    <dbReference type="NCBI Taxonomy" id="1481112"/>
    <lineage>
        <taxon>Viruses</taxon>
        <taxon>Duplodnaviria</taxon>
        <taxon>Heunggongvirae</taxon>
        <taxon>Uroviricota</taxon>
        <taxon>Caudoviricetes</taxon>
        <taxon>Muldoonvirus</taxon>
        <taxon>Muldoonvirus PS2</taxon>
    </lineage>
</organism>
<evidence type="ECO:0000313" key="1">
    <source>
        <dbReference type="EMBL" id="AHY25276.1"/>
    </source>
</evidence>
<dbReference type="Proteomes" id="UP000024445">
    <property type="component" value="Segment"/>
</dbReference>
<evidence type="ECO:0000313" key="2">
    <source>
        <dbReference type="Proteomes" id="UP000024445"/>
    </source>
</evidence>
<accession>A0A023W629</accession>
<sequence length="51" mass="5943">MVTKVPFKSPVISRGDFADWLLMMYFAGEIHESIQQAALETLAEFSRKHEW</sequence>
<name>A0A023W629_9CAUD</name>
<reference evidence="1 2" key="1">
    <citation type="submission" date="2014-01" db="EMBL/GenBank/DDBJ databases">
        <authorList>
            <person name="Zhang G."/>
            <person name="Jin J."/>
            <person name="Li Z.J."/>
            <person name="Wang S.W."/>
            <person name="Chen S.J."/>
            <person name="Wang S.M."/>
            <person name="Wang X.T."/>
            <person name="Li Y.H."/>
            <person name="Wang J."/>
            <person name="Yang C.K."/>
            <person name="Wang L."/>
        </authorList>
    </citation>
    <scope>NUCLEOTIDE SEQUENCE [LARGE SCALE GENOMIC DNA]</scope>
</reference>